<dbReference type="RefSeq" id="WP_126698767.1">
    <property type="nucleotide sequence ID" value="NZ_RWKW01000025.1"/>
</dbReference>
<gene>
    <name evidence="1" type="ORF">EJC49_07115</name>
</gene>
<dbReference type="InterPro" id="IPR039498">
    <property type="entry name" value="NTP_transf_5"/>
</dbReference>
<evidence type="ECO:0000313" key="1">
    <source>
        <dbReference type="EMBL" id="RST87206.1"/>
    </source>
</evidence>
<dbReference type="Proteomes" id="UP000278398">
    <property type="component" value="Unassembled WGS sequence"/>
</dbReference>
<keyword evidence="2" id="KW-1185">Reference proteome</keyword>
<proteinExistence type="predicted"/>
<protein>
    <recommendedName>
        <fullName evidence="3">Nucleotidyltransferase family protein</fullName>
    </recommendedName>
</protein>
<dbReference type="OrthoDB" id="8430972at2"/>
<comment type="caution">
    <text evidence="1">The sequence shown here is derived from an EMBL/GenBank/DDBJ whole genome shotgun (WGS) entry which is preliminary data.</text>
</comment>
<evidence type="ECO:0008006" key="3">
    <source>
        <dbReference type="Google" id="ProtNLM"/>
    </source>
</evidence>
<organism evidence="1 2">
    <name type="scientific">Aquibium carbonis</name>
    <dbReference type="NCBI Taxonomy" id="2495581"/>
    <lineage>
        <taxon>Bacteria</taxon>
        <taxon>Pseudomonadati</taxon>
        <taxon>Pseudomonadota</taxon>
        <taxon>Alphaproteobacteria</taxon>
        <taxon>Hyphomicrobiales</taxon>
        <taxon>Phyllobacteriaceae</taxon>
        <taxon>Aquibium</taxon>
    </lineage>
</organism>
<dbReference type="AlphaFoldDB" id="A0A429Z0F2"/>
<accession>A0A429Z0F2</accession>
<sequence length="482" mass="53370">MRRVARRFPDHGWAWPDGSLDQLLKAALVEDAAALKLAQEWLARHDIDAAGFREHRLLAAIALRFGKRLSEQPAYPRLAGLQKMLWSRSRFAMREAEPVLRALVEADCPVMLIKGAARIALDAHAQKGRVSHDIDFLVRPQDVGLAFQTICRFGWEPATGSSSHALVDRLPTLRSLNFQKGEFGDLDLHQFAYHAAHSSRIDDEGLWTRAVDAELVGVPVKVPAASDRIAMAVAHGGLDAHTHSDWLVDCDAAIRGNSIDWDALLETVERRSIAVPTAIALTYLGQEVDAPVPMWVLGRLDELVRRTKPWSRLSALLQAKPRGSYGSIVWLARGCAKLVRLRQARPDRVQVGAPSAPVWRGRRRTSVTGTGGPIPALRQALARDGAASALRLTLDCDLPPIRRRIDFELRSGDRVVALLRYRNHLAQKGPCRLEFGGEIPVDAEEALVLDARPTRFLRSRSSPQDLAAFGAIPFSIHLLAWH</sequence>
<evidence type="ECO:0000313" key="2">
    <source>
        <dbReference type="Proteomes" id="UP000278398"/>
    </source>
</evidence>
<dbReference type="Pfam" id="PF14907">
    <property type="entry name" value="NTP_transf_5"/>
    <property type="match status" value="1"/>
</dbReference>
<name>A0A429Z0F2_9HYPH</name>
<reference evidence="1 2" key="1">
    <citation type="submission" date="2018-12" db="EMBL/GenBank/DDBJ databases">
        <title>Mesorhizobium carbonis sp. nov., isolated from coal mine water.</title>
        <authorList>
            <person name="Xin W."/>
            <person name="Xu Z."/>
            <person name="Xiang F."/>
            <person name="Zhang J."/>
            <person name="Xi L."/>
            <person name="Liu J."/>
        </authorList>
    </citation>
    <scope>NUCLEOTIDE SEQUENCE [LARGE SCALE GENOMIC DNA]</scope>
    <source>
        <strain evidence="1 2">B2.3</strain>
    </source>
</reference>
<dbReference type="EMBL" id="RWKW01000025">
    <property type="protein sequence ID" value="RST87206.1"/>
    <property type="molecule type" value="Genomic_DNA"/>
</dbReference>